<feature type="compositionally biased region" description="Low complexity" evidence="1">
    <location>
        <begin position="336"/>
        <end position="359"/>
    </location>
</feature>
<feature type="region of interest" description="Disordered" evidence="1">
    <location>
        <begin position="882"/>
        <end position="913"/>
    </location>
</feature>
<sequence length="913" mass="100411">MLAAAFQIGKVAPRACIRNFSTPAQNYIASLRRGWRTPLWNLVHSLRQPQDPNNIYDILRDNQLSSKQFDVWARILQQPDIAQAVQVVQSAGFRIRLSQPGDGRPPVPPLPPWALLSIVAHLVKTPNDASGPLMELVFSHLESVPPEIQGPLLVLTAHHLAQHNLLVPLQRVMNAFLAALLPKRDQEAQFNAFLRALSRMPFRSGEGTMNALIILQTMDDRALRVAPDTYRMLLNEDFATLPLARRLFVRVMKQENFAPPPKLLEAFLRVVTKHGREDLALKFYEAIQRTTSGANAGVDPKDADTAYKARFRAKTLMLNSFDKRTEALNFIDSVSSTSSSLPFTTTTSLPPSRSPTTSSDPKYPSLSSYNETSAFHIAAKDHTVSVHRLISIFLSLPSAPTIVTYTILIRGLLARGAYPKAEVWWLKLAKQASITMDRHALVAGVQALIRNGKPDVGFMYLEKYVKKSHEVQIPSPPPAASPAPAPSPHTPPTPTTQRLLPAPGENSIELTTISVNEILVSLNRISRPDVVFRLFTHMNVLYSTPPNSATLSILLQAARMATRKDDEDALAGVFAKIKLLDPFKRTRMMLRNTDADADADADDAAAVDERTQERARAVNDILSCVGHPSRGALRRYVNGANWTGVEPLEFGRRVFLQALFGRAAASGMPVYERVLQVRAPAAAVRAAYDSPPSFIPSAPTPYVFVPPEPSSKSTAASTSTPAYTLLTASGTSHFPSISLTNNNVLNYIQLLCVGNRVAEVPLVLAWARELGVQPSRSTLALALVVWSEVSQMAPLVALWQGRKDKAVQKAEGQDQGQGQGMGKGEGKKEQQPKPESDPDMEEGGEYGRLVRWIRGWVGEERMPMAEDIQKWRIVVHKMRTGSAYDAAGDGFTQAETAARGEGMDDEDEGEDDD</sequence>
<name>A0A409WLD4_PSICY</name>
<feature type="region of interest" description="Disordered" evidence="1">
    <location>
        <begin position="336"/>
        <end position="364"/>
    </location>
</feature>
<dbReference type="Proteomes" id="UP000283269">
    <property type="component" value="Unassembled WGS sequence"/>
</dbReference>
<feature type="compositionally biased region" description="Acidic residues" evidence="1">
    <location>
        <begin position="903"/>
        <end position="913"/>
    </location>
</feature>
<feature type="region of interest" description="Disordered" evidence="1">
    <location>
        <begin position="807"/>
        <end position="844"/>
    </location>
</feature>
<keyword evidence="3" id="KW-1185">Reference proteome</keyword>
<evidence type="ECO:0000256" key="1">
    <source>
        <dbReference type="SAM" id="MobiDB-lite"/>
    </source>
</evidence>
<feature type="compositionally biased region" description="Pro residues" evidence="1">
    <location>
        <begin position="474"/>
        <end position="494"/>
    </location>
</feature>
<accession>A0A409WLD4</accession>
<evidence type="ECO:0008006" key="4">
    <source>
        <dbReference type="Google" id="ProtNLM"/>
    </source>
</evidence>
<dbReference type="EMBL" id="NHYD01003377">
    <property type="protein sequence ID" value="PPQ79335.1"/>
    <property type="molecule type" value="Genomic_DNA"/>
</dbReference>
<gene>
    <name evidence="2" type="ORF">CVT25_002566</name>
</gene>
<protein>
    <recommendedName>
        <fullName evidence="4">Pentacotripeptide-repeat region of PRORP domain-containing protein</fullName>
    </recommendedName>
</protein>
<dbReference type="OrthoDB" id="185373at2759"/>
<evidence type="ECO:0000313" key="2">
    <source>
        <dbReference type="EMBL" id="PPQ79335.1"/>
    </source>
</evidence>
<comment type="caution">
    <text evidence="2">The sequence shown here is derived from an EMBL/GenBank/DDBJ whole genome shotgun (WGS) entry which is preliminary data.</text>
</comment>
<feature type="region of interest" description="Disordered" evidence="1">
    <location>
        <begin position="471"/>
        <end position="502"/>
    </location>
</feature>
<dbReference type="AlphaFoldDB" id="A0A409WLD4"/>
<feature type="compositionally biased region" description="Basic and acidic residues" evidence="1">
    <location>
        <begin position="824"/>
        <end position="836"/>
    </location>
</feature>
<reference evidence="2 3" key="1">
    <citation type="journal article" date="2018" name="Evol. Lett.">
        <title>Horizontal gene cluster transfer increased hallucinogenic mushroom diversity.</title>
        <authorList>
            <person name="Reynolds H.T."/>
            <person name="Vijayakumar V."/>
            <person name="Gluck-Thaler E."/>
            <person name="Korotkin H.B."/>
            <person name="Matheny P.B."/>
            <person name="Slot J.C."/>
        </authorList>
    </citation>
    <scope>NUCLEOTIDE SEQUENCE [LARGE SCALE GENOMIC DNA]</scope>
    <source>
        <strain evidence="2 3">2631</strain>
    </source>
</reference>
<proteinExistence type="predicted"/>
<organism evidence="2 3">
    <name type="scientific">Psilocybe cyanescens</name>
    <dbReference type="NCBI Taxonomy" id="93625"/>
    <lineage>
        <taxon>Eukaryota</taxon>
        <taxon>Fungi</taxon>
        <taxon>Dikarya</taxon>
        <taxon>Basidiomycota</taxon>
        <taxon>Agaricomycotina</taxon>
        <taxon>Agaricomycetes</taxon>
        <taxon>Agaricomycetidae</taxon>
        <taxon>Agaricales</taxon>
        <taxon>Agaricineae</taxon>
        <taxon>Strophariaceae</taxon>
        <taxon>Psilocybe</taxon>
    </lineage>
</organism>
<dbReference type="STRING" id="93625.A0A409WLD4"/>
<dbReference type="InParanoid" id="A0A409WLD4"/>
<evidence type="ECO:0000313" key="3">
    <source>
        <dbReference type="Proteomes" id="UP000283269"/>
    </source>
</evidence>